<dbReference type="SMART" id="SM00490">
    <property type="entry name" value="HELICc"/>
    <property type="match status" value="1"/>
</dbReference>
<evidence type="ECO:0000259" key="6">
    <source>
        <dbReference type="PROSITE" id="PS51194"/>
    </source>
</evidence>
<evidence type="ECO:0000256" key="3">
    <source>
        <dbReference type="ARBA" id="ARBA00022806"/>
    </source>
</evidence>
<dbReference type="InterPro" id="IPR001650">
    <property type="entry name" value="Helicase_C-like"/>
</dbReference>
<evidence type="ECO:0000256" key="2">
    <source>
        <dbReference type="ARBA" id="ARBA00022801"/>
    </source>
</evidence>
<gene>
    <name evidence="7" type="ORF">PTI97_03990</name>
</gene>
<dbReference type="PANTHER" id="PTHR11274:SF0">
    <property type="entry name" value="GENERAL TRANSCRIPTION AND DNA REPAIR FACTOR IIH HELICASE SUBUNIT XPB"/>
    <property type="match status" value="1"/>
</dbReference>
<organism evidence="7 8">
    <name type="scientific">Exiguobacterium marinum</name>
    <dbReference type="NCBI Taxonomy" id="273528"/>
    <lineage>
        <taxon>Bacteria</taxon>
        <taxon>Bacillati</taxon>
        <taxon>Bacillota</taxon>
        <taxon>Bacilli</taxon>
        <taxon>Bacillales</taxon>
        <taxon>Bacillales Family XII. Incertae Sedis</taxon>
        <taxon>Exiguobacterium</taxon>
    </lineage>
</organism>
<feature type="domain" description="Helicase ATP-binding" evidence="5">
    <location>
        <begin position="25"/>
        <end position="193"/>
    </location>
</feature>
<keyword evidence="2" id="KW-0378">Hydrolase</keyword>
<evidence type="ECO:0000313" key="7">
    <source>
        <dbReference type="EMBL" id="WDH76683.1"/>
    </source>
</evidence>
<proteinExistence type="predicted"/>
<keyword evidence="3" id="KW-0347">Helicase</keyword>
<dbReference type="PROSITE" id="PS51194">
    <property type="entry name" value="HELICASE_CTER"/>
    <property type="match status" value="1"/>
</dbReference>
<dbReference type="InterPro" id="IPR006935">
    <property type="entry name" value="Helicase/UvrB_N"/>
</dbReference>
<keyword evidence="8" id="KW-1185">Reference proteome</keyword>
<dbReference type="Gene3D" id="3.40.50.300">
    <property type="entry name" value="P-loop containing nucleotide triphosphate hydrolases"/>
    <property type="match status" value="2"/>
</dbReference>
<sequence length="462" mass="53039">MDSTSTIPSLPNWFSPRDYQLTAISKWEHHNYQGLLEMATGTGKTLTALTAITYTFQHTKRLAVIILCPYQHLVDQWAKDAKSFGMKPILCYGSKNNWYSSLGGMITQYNFKITNFMCIITTNNTFKGEAFQNQLKRITDHGTLVADEAHNLGTDQAIKSLPSQFQNRLALSATPIRHHDEIGTERLLNYFNGSIYSFSLEEAIQAGYLTKYYYYPHLVALTEEELEQYHELTNKISKLISIQESSSIEATGNDKSMLEMLLIKRARLINAAKEKDLLLKEQLQSQSDLSKTIIYCGDHKTDDERHVDYISDFLNNELHISARTFTSTEKKELRKQLLKDFTDGHIKALVAIRCLDEGVDIPSAETAYILASTTNPKEFIQRRGRILRKSPGKEYAYIHDYIVIPRPLEEIDLLTDQEFNIERRLLMNELKRINEFASISENQFQALQVINPVKEAFNLIDL</sequence>
<dbReference type="Pfam" id="PF04851">
    <property type="entry name" value="ResIII"/>
    <property type="match status" value="1"/>
</dbReference>
<dbReference type="SUPFAM" id="SSF52540">
    <property type="entry name" value="P-loop containing nucleoside triphosphate hydrolases"/>
    <property type="match status" value="1"/>
</dbReference>
<dbReference type="NCBIfam" id="TIGR04095">
    <property type="entry name" value="dnd_restrict_1"/>
    <property type="match status" value="1"/>
</dbReference>
<evidence type="ECO:0000259" key="5">
    <source>
        <dbReference type="PROSITE" id="PS51192"/>
    </source>
</evidence>
<keyword evidence="1" id="KW-0547">Nucleotide-binding</keyword>
<accession>A0ABY7X3L1</accession>
<dbReference type="EMBL" id="CP118099">
    <property type="protein sequence ID" value="WDH76683.1"/>
    <property type="molecule type" value="Genomic_DNA"/>
</dbReference>
<dbReference type="InterPro" id="IPR050615">
    <property type="entry name" value="ATP-dep_DNA_Helicase"/>
</dbReference>
<dbReference type="RefSeq" id="WP_274357288.1">
    <property type="nucleotide sequence ID" value="NZ_CP118099.1"/>
</dbReference>
<keyword evidence="4" id="KW-0067">ATP-binding</keyword>
<dbReference type="SMART" id="SM00487">
    <property type="entry name" value="DEXDc"/>
    <property type="match status" value="1"/>
</dbReference>
<dbReference type="Pfam" id="PF00271">
    <property type="entry name" value="Helicase_C"/>
    <property type="match status" value="1"/>
</dbReference>
<dbReference type="Proteomes" id="UP001213680">
    <property type="component" value="Chromosome"/>
</dbReference>
<name>A0ABY7X3L1_9BACL</name>
<evidence type="ECO:0000256" key="1">
    <source>
        <dbReference type="ARBA" id="ARBA00022741"/>
    </source>
</evidence>
<dbReference type="PROSITE" id="PS51192">
    <property type="entry name" value="HELICASE_ATP_BIND_1"/>
    <property type="match status" value="1"/>
</dbReference>
<evidence type="ECO:0000313" key="8">
    <source>
        <dbReference type="Proteomes" id="UP001213680"/>
    </source>
</evidence>
<dbReference type="InterPro" id="IPR024012">
    <property type="entry name" value="Dnd_restrict_put"/>
</dbReference>
<feature type="domain" description="Helicase C-terminal" evidence="6">
    <location>
        <begin position="273"/>
        <end position="427"/>
    </location>
</feature>
<dbReference type="InterPro" id="IPR014001">
    <property type="entry name" value="Helicase_ATP-bd"/>
</dbReference>
<dbReference type="PANTHER" id="PTHR11274">
    <property type="entry name" value="RAD25/XP-B DNA REPAIR HELICASE"/>
    <property type="match status" value="1"/>
</dbReference>
<dbReference type="InterPro" id="IPR027417">
    <property type="entry name" value="P-loop_NTPase"/>
</dbReference>
<evidence type="ECO:0000256" key="4">
    <source>
        <dbReference type="ARBA" id="ARBA00022840"/>
    </source>
</evidence>
<protein>
    <submittedName>
        <fullName evidence="7">DNA phosphorothioation system restriction enzyme</fullName>
    </submittedName>
</protein>
<reference evidence="7 8" key="1">
    <citation type="submission" date="2023-02" db="EMBL/GenBank/DDBJ databases">
        <title>A bacterium isolated from plastisphere.</title>
        <authorList>
            <person name="Sun Y."/>
        </authorList>
    </citation>
    <scope>NUCLEOTIDE SEQUENCE [LARGE SCALE GENOMIC DNA]</scope>
    <source>
        <strain evidence="8">a-1</strain>
    </source>
</reference>